<feature type="transmembrane region" description="Helical" evidence="1">
    <location>
        <begin position="12"/>
        <end position="33"/>
    </location>
</feature>
<feature type="transmembrane region" description="Helical" evidence="1">
    <location>
        <begin position="327"/>
        <end position="348"/>
    </location>
</feature>
<feature type="transmembrane region" description="Helical" evidence="1">
    <location>
        <begin position="418"/>
        <end position="435"/>
    </location>
</feature>
<dbReference type="Proteomes" id="UP000229401">
    <property type="component" value="Unassembled WGS sequence"/>
</dbReference>
<accession>A0A2M7QH30</accession>
<protein>
    <recommendedName>
        <fullName evidence="4">Glycosyltransferase RgtA/B/C/D-like domain-containing protein</fullName>
    </recommendedName>
</protein>
<dbReference type="EMBL" id="PFLI01000175">
    <property type="protein sequence ID" value="PIY71647.1"/>
    <property type="molecule type" value="Genomic_DNA"/>
</dbReference>
<feature type="transmembrane region" description="Helical" evidence="1">
    <location>
        <begin position="70"/>
        <end position="89"/>
    </location>
</feature>
<comment type="caution">
    <text evidence="2">The sequence shown here is derived from an EMBL/GenBank/DDBJ whole genome shotgun (WGS) entry which is preliminary data.</text>
</comment>
<keyword evidence="1" id="KW-0472">Membrane</keyword>
<evidence type="ECO:0000256" key="1">
    <source>
        <dbReference type="SAM" id="Phobius"/>
    </source>
</evidence>
<proteinExistence type="predicted"/>
<feature type="transmembrane region" description="Helical" evidence="1">
    <location>
        <begin position="278"/>
        <end position="293"/>
    </location>
</feature>
<gene>
    <name evidence="2" type="ORF">COY87_05050</name>
</gene>
<evidence type="ECO:0000313" key="3">
    <source>
        <dbReference type="Proteomes" id="UP000229401"/>
    </source>
</evidence>
<reference evidence="3" key="1">
    <citation type="submission" date="2017-09" db="EMBL/GenBank/DDBJ databases">
        <title>Depth-based differentiation of microbial function through sediment-hosted aquifers and enrichment of novel symbionts in the deep terrestrial subsurface.</title>
        <authorList>
            <person name="Probst A.J."/>
            <person name="Ladd B."/>
            <person name="Jarett J.K."/>
            <person name="Geller-Mcgrath D.E."/>
            <person name="Sieber C.M.K."/>
            <person name="Emerson J.B."/>
            <person name="Anantharaman K."/>
            <person name="Thomas B.C."/>
            <person name="Malmstrom R."/>
            <person name="Stieglmeier M."/>
            <person name="Klingl A."/>
            <person name="Woyke T."/>
            <person name="Ryan C.M."/>
            <person name="Banfield J.F."/>
        </authorList>
    </citation>
    <scope>NUCLEOTIDE SEQUENCE [LARGE SCALE GENOMIC DNA]</scope>
</reference>
<evidence type="ECO:0008006" key="4">
    <source>
        <dbReference type="Google" id="ProtNLM"/>
    </source>
</evidence>
<dbReference type="AlphaFoldDB" id="A0A2M7QH30"/>
<keyword evidence="1" id="KW-0812">Transmembrane</keyword>
<name>A0A2M7QH30_9BACT</name>
<feature type="transmembrane region" description="Helical" evidence="1">
    <location>
        <begin position="391"/>
        <end position="411"/>
    </location>
</feature>
<feature type="transmembrane region" description="Helical" evidence="1">
    <location>
        <begin position="101"/>
        <end position="120"/>
    </location>
</feature>
<feature type="non-terminal residue" evidence="2">
    <location>
        <position position="436"/>
    </location>
</feature>
<feature type="transmembrane region" description="Helical" evidence="1">
    <location>
        <begin position="299"/>
        <end position="315"/>
    </location>
</feature>
<evidence type="ECO:0000313" key="2">
    <source>
        <dbReference type="EMBL" id="PIY71647.1"/>
    </source>
</evidence>
<feature type="transmembrane region" description="Helical" evidence="1">
    <location>
        <begin position="245"/>
        <end position="266"/>
    </location>
</feature>
<feature type="transmembrane region" description="Helical" evidence="1">
    <location>
        <begin position="40"/>
        <end position="64"/>
    </location>
</feature>
<sequence>MNTIITIPKILFYPIINIIILFILGFGLTQLIIPRQLKKYSLWLTPWVTIIFSIFFLVIISLFGLSVKQAIWPLILCFLSTDIYALFNIRKIYFKIDIKKNFFIACIVLLSLTLNLSPLIRRDRILTTISLGNNDIIAYTTVGDYLKNHSISESFKTKVDTTTDNLLHDGYRWGTPIINSFFLSLLNLEGYQYTYAAQTVLFALFIPLVFILFEILFTQSLIGTLIITILTGFNVNLLYMLYHDFFGQVLFWGLELVLFILFYSYLHSDLIKKNKLNIYDYLLGITVTVLFFSYHEPAFFMFAPIGLFIILKFIFDKKKSLSYIQAIIRIGLISLISGSVSIINAVIFDFKQAFMSNPNQPIGWQLFRNKIPFANPFEAMGFYSIHNFEPMPTLIAVILSVFVILVILKGVLNSKYRLLTICNLTVFFFFLYWTGI</sequence>
<organism evidence="2 3">
    <name type="scientific">Candidatus Roizmanbacteria bacterium CG_4_10_14_0_8_um_filter_33_9</name>
    <dbReference type="NCBI Taxonomy" id="1974826"/>
    <lineage>
        <taxon>Bacteria</taxon>
        <taxon>Candidatus Roizmaniibacteriota</taxon>
    </lineage>
</organism>
<feature type="transmembrane region" description="Helical" evidence="1">
    <location>
        <begin position="193"/>
        <end position="213"/>
    </location>
</feature>
<feature type="transmembrane region" description="Helical" evidence="1">
    <location>
        <begin position="220"/>
        <end position="239"/>
    </location>
</feature>
<keyword evidence="1" id="KW-1133">Transmembrane helix</keyword>